<dbReference type="EMBL" id="NBNE01004323">
    <property type="protein sequence ID" value="OWZ05654.1"/>
    <property type="molecule type" value="Genomic_DNA"/>
</dbReference>
<dbReference type="Proteomes" id="UP000198211">
    <property type="component" value="Unassembled WGS sequence"/>
</dbReference>
<keyword evidence="2" id="KW-1185">Reference proteome</keyword>
<dbReference type="AlphaFoldDB" id="A0A225VKP9"/>
<accession>A0A225VKP9</accession>
<proteinExistence type="predicted"/>
<gene>
    <name evidence="1" type="ORF">PHMEG_00022222</name>
</gene>
<dbReference type="SUPFAM" id="SSF140860">
    <property type="entry name" value="Pseudo ankyrin repeat-like"/>
    <property type="match status" value="1"/>
</dbReference>
<comment type="caution">
    <text evidence="1">The sequence shown here is derived from an EMBL/GenBank/DDBJ whole genome shotgun (WGS) entry which is preliminary data.</text>
</comment>
<dbReference type="OrthoDB" id="75611at2759"/>
<evidence type="ECO:0000313" key="1">
    <source>
        <dbReference type="EMBL" id="OWZ05654.1"/>
    </source>
</evidence>
<evidence type="ECO:0000313" key="2">
    <source>
        <dbReference type="Proteomes" id="UP000198211"/>
    </source>
</evidence>
<sequence length="159" mass="18285">MDLAAANGHLQVVKWFGRLDILQWLDEQLVEGFAYTAMECAAAGGHFDILKWLYEKHLKPCTRRALDVAVHGNLEVITRMPNAYSMSKVVAEAGHGNLEMVKWILAHGENLNIKSAMERAIVYKEPEIVFFLDRHRIDHEESFTKMRARLRYKTPFSIS</sequence>
<dbReference type="InterPro" id="IPR052050">
    <property type="entry name" value="SecEffector_AnkRepeat"/>
</dbReference>
<protein>
    <submittedName>
        <fullName evidence="1">Uncharacterized protein</fullName>
    </submittedName>
</protein>
<dbReference type="PANTHER" id="PTHR46586">
    <property type="entry name" value="ANKYRIN REPEAT-CONTAINING PROTEIN"/>
    <property type="match status" value="1"/>
</dbReference>
<reference evidence="2" key="1">
    <citation type="submission" date="2017-03" db="EMBL/GenBank/DDBJ databases">
        <title>Phytopthora megakarya and P. palmivora, two closely related causual agents of cacao black pod achieved similar genome size and gene model numbers by different mechanisms.</title>
        <authorList>
            <person name="Ali S."/>
            <person name="Shao J."/>
            <person name="Larry D.J."/>
            <person name="Kronmiller B."/>
            <person name="Shen D."/>
            <person name="Strem M.D."/>
            <person name="Melnick R.L."/>
            <person name="Guiltinan M.J."/>
            <person name="Tyler B.M."/>
            <person name="Meinhardt L.W."/>
            <person name="Bailey B.A."/>
        </authorList>
    </citation>
    <scope>NUCLEOTIDE SEQUENCE [LARGE SCALE GENOMIC DNA]</scope>
    <source>
        <strain evidence="2">zdho120</strain>
    </source>
</reference>
<name>A0A225VKP9_9STRA</name>
<dbReference type="Gene3D" id="1.25.40.20">
    <property type="entry name" value="Ankyrin repeat-containing domain"/>
    <property type="match status" value="1"/>
</dbReference>
<dbReference type="InterPro" id="IPR036770">
    <property type="entry name" value="Ankyrin_rpt-contain_sf"/>
</dbReference>
<organism evidence="1 2">
    <name type="scientific">Phytophthora megakarya</name>
    <dbReference type="NCBI Taxonomy" id="4795"/>
    <lineage>
        <taxon>Eukaryota</taxon>
        <taxon>Sar</taxon>
        <taxon>Stramenopiles</taxon>
        <taxon>Oomycota</taxon>
        <taxon>Peronosporomycetes</taxon>
        <taxon>Peronosporales</taxon>
        <taxon>Peronosporaceae</taxon>
        <taxon>Phytophthora</taxon>
    </lineage>
</organism>
<dbReference type="PANTHER" id="PTHR46586:SF3">
    <property type="entry name" value="ANKYRIN REPEAT-CONTAINING PROTEIN"/>
    <property type="match status" value="1"/>
</dbReference>